<evidence type="ECO:0000256" key="9">
    <source>
        <dbReference type="RuleBase" id="RU003942"/>
    </source>
</evidence>
<dbReference type="Proteomes" id="UP000192132">
    <property type="component" value="Unassembled WGS sequence"/>
</dbReference>
<feature type="transmembrane region" description="Helical" evidence="10">
    <location>
        <begin position="59"/>
        <end position="79"/>
    </location>
</feature>
<accession>A0A1S8CVX6</accession>
<dbReference type="AlphaFoldDB" id="A0A1S8CVX6"/>
<dbReference type="STRING" id="1907941.BKE30_07720"/>
<comment type="subcellular location">
    <subcellularLocation>
        <location evidence="1 9">Cell membrane</location>
        <topology evidence="1 9">Multi-pass membrane protein</topology>
    </subcellularLocation>
</comment>
<dbReference type="OrthoDB" id="9808638at2"/>
<keyword evidence="3" id="KW-1003">Cell membrane</keyword>
<dbReference type="FunFam" id="1.10.3730.20:FF:000001">
    <property type="entry name" value="Quaternary ammonium compound resistance transporter SugE"/>
    <property type="match status" value="1"/>
</dbReference>
<evidence type="ECO:0000256" key="10">
    <source>
        <dbReference type="SAM" id="Phobius"/>
    </source>
</evidence>
<evidence type="ECO:0000256" key="5">
    <source>
        <dbReference type="ARBA" id="ARBA00022989"/>
    </source>
</evidence>
<proteinExistence type="inferred from homology"/>
<evidence type="ECO:0000256" key="6">
    <source>
        <dbReference type="ARBA" id="ARBA00023136"/>
    </source>
</evidence>
<evidence type="ECO:0000313" key="11">
    <source>
        <dbReference type="EMBL" id="ONG40039.1"/>
    </source>
</evidence>
<reference evidence="11 12" key="1">
    <citation type="submission" date="2016-10" db="EMBL/GenBank/DDBJ databases">
        <title>Draft Genome sequence of Alkanindiges sp. strain H1.</title>
        <authorList>
            <person name="Subhash Y."/>
            <person name="Lee S."/>
        </authorList>
    </citation>
    <scope>NUCLEOTIDE SEQUENCE [LARGE SCALE GENOMIC DNA]</scope>
    <source>
        <strain evidence="11 12">H1</strain>
    </source>
</reference>
<dbReference type="PANTHER" id="PTHR30561">
    <property type="entry name" value="SMR FAMILY PROTON-DEPENDENT DRUG EFFLUX TRANSPORTER SUGE"/>
    <property type="match status" value="1"/>
</dbReference>
<dbReference type="GO" id="GO:0005886">
    <property type="term" value="C:plasma membrane"/>
    <property type="evidence" value="ECO:0007669"/>
    <property type="project" value="UniProtKB-SubCell"/>
</dbReference>
<dbReference type="InterPro" id="IPR037185">
    <property type="entry name" value="EmrE-like"/>
</dbReference>
<evidence type="ECO:0000313" key="12">
    <source>
        <dbReference type="Proteomes" id="UP000192132"/>
    </source>
</evidence>
<comment type="similarity">
    <text evidence="7">Belongs to the drug/metabolite transporter (DMT) superfamily. Small multidrug resistance (SMR) (TC 2.A.7.1) family. Gdx/SugE subfamily.</text>
</comment>
<keyword evidence="2" id="KW-0813">Transport</keyword>
<dbReference type="PANTHER" id="PTHR30561:SF0">
    <property type="entry name" value="GUANIDINIUM EXPORTER"/>
    <property type="match status" value="1"/>
</dbReference>
<evidence type="ECO:0000256" key="7">
    <source>
        <dbReference type="ARBA" id="ARBA00038151"/>
    </source>
</evidence>
<organism evidence="11 12">
    <name type="scientific">Alkanindiges hydrocarboniclasticus</name>
    <dbReference type="NCBI Taxonomy" id="1907941"/>
    <lineage>
        <taxon>Bacteria</taxon>
        <taxon>Pseudomonadati</taxon>
        <taxon>Pseudomonadota</taxon>
        <taxon>Gammaproteobacteria</taxon>
        <taxon>Moraxellales</taxon>
        <taxon>Moraxellaceae</taxon>
        <taxon>Alkanindiges</taxon>
    </lineage>
</organism>
<keyword evidence="4 9" id="KW-0812">Transmembrane</keyword>
<dbReference type="RefSeq" id="WP_076878040.1">
    <property type="nucleotide sequence ID" value="NZ_MLCN01000018.1"/>
</dbReference>
<feature type="transmembrane region" description="Helical" evidence="10">
    <location>
        <begin position="29"/>
        <end position="47"/>
    </location>
</feature>
<keyword evidence="6 10" id="KW-0472">Membrane</keyword>
<sequence length="111" mass="11802">MGWIYLLLAGACEILYAAAMPKTNGFTQLWPSLFCATFIAGSMYLLLLAARSIPIGTAYAVWVGIGAVGTAIYGMLALGEDHSPLRLLCFMLIISGIVGLKLLAPGQYQAM</sequence>
<dbReference type="InterPro" id="IPR000390">
    <property type="entry name" value="Small_drug/metabolite_transptr"/>
</dbReference>
<dbReference type="InterPro" id="IPR045324">
    <property type="entry name" value="Small_multidrug_res"/>
</dbReference>
<evidence type="ECO:0000256" key="4">
    <source>
        <dbReference type="ARBA" id="ARBA00022692"/>
    </source>
</evidence>
<evidence type="ECO:0000256" key="3">
    <source>
        <dbReference type="ARBA" id="ARBA00022475"/>
    </source>
</evidence>
<evidence type="ECO:0000256" key="8">
    <source>
        <dbReference type="ARBA" id="ARBA00039168"/>
    </source>
</evidence>
<comment type="caution">
    <text evidence="11">The sequence shown here is derived from an EMBL/GenBank/DDBJ whole genome shotgun (WGS) entry which is preliminary data.</text>
</comment>
<feature type="transmembrane region" description="Helical" evidence="10">
    <location>
        <begin position="85"/>
        <end position="104"/>
    </location>
</feature>
<name>A0A1S8CVX6_9GAMM</name>
<dbReference type="Gene3D" id="1.10.3730.20">
    <property type="match status" value="1"/>
</dbReference>
<keyword evidence="5 10" id="KW-1133">Transmembrane helix</keyword>
<evidence type="ECO:0000256" key="2">
    <source>
        <dbReference type="ARBA" id="ARBA00022448"/>
    </source>
</evidence>
<gene>
    <name evidence="11" type="ORF">BKE30_07720</name>
</gene>
<dbReference type="SUPFAM" id="SSF103481">
    <property type="entry name" value="Multidrug resistance efflux transporter EmrE"/>
    <property type="match status" value="1"/>
</dbReference>
<protein>
    <recommendedName>
        <fullName evidence="8">Guanidinium exporter</fullName>
    </recommendedName>
</protein>
<keyword evidence="12" id="KW-1185">Reference proteome</keyword>
<dbReference type="GO" id="GO:0022857">
    <property type="term" value="F:transmembrane transporter activity"/>
    <property type="evidence" value="ECO:0007669"/>
    <property type="project" value="InterPro"/>
</dbReference>
<evidence type="ECO:0000256" key="1">
    <source>
        <dbReference type="ARBA" id="ARBA00004651"/>
    </source>
</evidence>
<dbReference type="Pfam" id="PF00893">
    <property type="entry name" value="Multi_Drug_Res"/>
    <property type="match status" value="1"/>
</dbReference>
<dbReference type="EMBL" id="MLCN01000018">
    <property type="protein sequence ID" value="ONG40039.1"/>
    <property type="molecule type" value="Genomic_DNA"/>
</dbReference>
<dbReference type="GO" id="GO:1990961">
    <property type="term" value="P:xenobiotic detoxification by transmembrane export across the plasma membrane"/>
    <property type="evidence" value="ECO:0007669"/>
    <property type="project" value="UniProtKB-ARBA"/>
</dbReference>